<sequence length="247" mass="27447">MSTHPPRKTQGIQAVERALTILDTLIAANKPMRLIDLANAVQMSTPTILRNVVSLEKHNYLRRLEDGRYQLGARALEMGERYKRSFDLESHVLPVLERVCNATGESSSFNVREGSRRVCLFKLESSQQLRAGFGVVAENDLRDGTSTAQALCISPEELENNRFRVIFVSQGLNVEDLASLSTPIYRRSGELIGALTVICPISRFTPARQERLAEALHQHAEDLSGTLGAQRFGKNNYSLVPSISDIP</sequence>
<dbReference type="GO" id="GO:0003700">
    <property type="term" value="F:DNA-binding transcription factor activity"/>
    <property type="evidence" value="ECO:0007669"/>
    <property type="project" value="TreeGrafter"/>
</dbReference>
<evidence type="ECO:0000259" key="4">
    <source>
        <dbReference type="PROSITE" id="PS51077"/>
    </source>
</evidence>
<dbReference type="PROSITE" id="PS51077">
    <property type="entry name" value="HTH_ICLR"/>
    <property type="match status" value="1"/>
</dbReference>
<evidence type="ECO:0000259" key="5">
    <source>
        <dbReference type="PROSITE" id="PS51078"/>
    </source>
</evidence>
<dbReference type="Gene3D" id="1.10.10.10">
    <property type="entry name" value="Winged helix-like DNA-binding domain superfamily/Winged helix DNA-binding domain"/>
    <property type="match status" value="1"/>
</dbReference>
<name>A0A261SKF1_9BORD</name>
<keyword evidence="1" id="KW-0805">Transcription regulation</keyword>
<reference evidence="7" key="1">
    <citation type="submission" date="2017-05" db="EMBL/GenBank/DDBJ databases">
        <title>Complete and WGS of Bordetella genogroups.</title>
        <authorList>
            <person name="Spilker T."/>
            <person name="Lipuma J."/>
        </authorList>
    </citation>
    <scope>NUCLEOTIDE SEQUENCE [LARGE SCALE GENOMIC DNA]</scope>
    <source>
        <strain evidence="7">AU16122</strain>
    </source>
</reference>
<evidence type="ECO:0008006" key="8">
    <source>
        <dbReference type="Google" id="ProtNLM"/>
    </source>
</evidence>
<dbReference type="SUPFAM" id="SSF46785">
    <property type="entry name" value="Winged helix' DNA-binding domain"/>
    <property type="match status" value="1"/>
</dbReference>
<dbReference type="Pfam" id="PF09339">
    <property type="entry name" value="HTH_IclR"/>
    <property type="match status" value="1"/>
</dbReference>
<dbReference type="InterPro" id="IPR029016">
    <property type="entry name" value="GAF-like_dom_sf"/>
</dbReference>
<keyword evidence="3" id="KW-0804">Transcription</keyword>
<comment type="caution">
    <text evidence="6">The sequence shown here is derived from an EMBL/GenBank/DDBJ whole genome shotgun (WGS) entry which is preliminary data.</text>
</comment>
<dbReference type="SUPFAM" id="SSF55781">
    <property type="entry name" value="GAF domain-like"/>
    <property type="match status" value="1"/>
</dbReference>
<evidence type="ECO:0000256" key="3">
    <source>
        <dbReference type="ARBA" id="ARBA00023163"/>
    </source>
</evidence>
<dbReference type="GO" id="GO:0003677">
    <property type="term" value="F:DNA binding"/>
    <property type="evidence" value="ECO:0007669"/>
    <property type="project" value="UniProtKB-KW"/>
</dbReference>
<dbReference type="Pfam" id="PF01614">
    <property type="entry name" value="IclR_C"/>
    <property type="match status" value="1"/>
</dbReference>
<dbReference type="PANTHER" id="PTHR30136">
    <property type="entry name" value="HELIX-TURN-HELIX TRANSCRIPTIONAL REGULATOR, ICLR FAMILY"/>
    <property type="match status" value="1"/>
</dbReference>
<keyword evidence="7" id="KW-1185">Reference proteome</keyword>
<feature type="domain" description="IclR-ED" evidence="5">
    <location>
        <begin position="74"/>
        <end position="229"/>
    </location>
</feature>
<dbReference type="OrthoDB" id="5422805at2"/>
<dbReference type="RefSeq" id="WP_094851984.1">
    <property type="nucleotide sequence ID" value="NZ_NEVM01000001.1"/>
</dbReference>
<dbReference type="InterPro" id="IPR050707">
    <property type="entry name" value="HTH_MetabolicPath_Reg"/>
</dbReference>
<gene>
    <name evidence="6" type="ORF">CAL29_05820</name>
</gene>
<dbReference type="InterPro" id="IPR036390">
    <property type="entry name" value="WH_DNA-bd_sf"/>
</dbReference>
<organism evidence="6 7">
    <name type="scientific">Bordetella genomosp. 10</name>
    <dbReference type="NCBI Taxonomy" id="1416804"/>
    <lineage>
        <taxon>Bacteria</taxon>
        <taxon>Pseudomonadati</taxon>
        <taxon>Pseudomonadota</taxon>
        <taxon>Betaproteobacteria</taxon>
        <taxon>Burkholderiales</taxon>
        <taxon>Alcaligenaceae</taxon>
        <taxon>Bordetella</taxon>
    </lineage>
</organism>
<accession>A0A261SKF1</accession>
<dbReference type="Gene3D" id="3.30.450.40">
    <property type="match status" value="2"/>
</dbReference>
<evidence type="ECO:0000313" key="7">
    <source>
        <dbReference type="Proteomes" id="UP000216020"/>
    </source>
</evidence>
<dbReference type="InterPro" id="IPR014757">
    <property type="entry name" value="Tscrpt_reg_IclR_C"/>
</dbReference>
<dbReference type="EMBL" id="NEVM01000001">
    <property type="protein sequence ID" value="OZI37884.1"/>
    <property type="molecule type" value="Genomic_DNA"/>
</dbReference>
<evidence type="ECO:0000313" key="6">
    <source>
        <dbReference type="EMBL" id="OZI37884.1"/>
    </source>
</evidence>
<keyword evidence="2" id="KW-0238">DNA-binding</keyword>
<dbReference type="PROSITE" id="PS51078">
    <property type="entry name" value="ICLR_ED"/>
    <property type="match status" value="1"/>
</dbReference>
<dbReference type="InterPro" id="IPR036388">
    <property type="entry name" value="WH-like_DNA-bd_sf"/>
</dbReference>
<dbReference type="GO" id="GO:0045892">
    <property type="term" value="P:negative regulation of DNA-templated transcription"/>
    <property type="evidence" value="ECO:0007669"/>
    <property type="project" value="TreeGrafter"/>
</dbReference>
<protein>
    <recommendedName>
        <fullName evidence="8">IclR family transcriptional regulator</fullName>
    </recommendedName>
</protein>
<dbReference type="Proteomes" id="UP000216020">
    <property type="component" value="Unassembled WGS sequence"/>
</dbReference>
<proteinExistence type="predicted"/>
<evidence type="ECO:0000256" key="1">
    <source>
        <dbReference type="ARBA" id="ARBA00023015"/>
    </source>
</evidence>
<dbReference type="SMART" id="SM00346">
    <property type="entry name" value="HTH_ICLR"/>
    <property type="match status" value="1"/>
</dbReference>
<dbReference type="InterPro" id="IPR005471">
    <property type="entry name" value="Tscrpt_reg_IclR_N"/>
</dbReference>
<feature type="domain" description="HTH iclR-type" evidence="4">
    <location>
        <begin position="12"/>
        <end position="73"/>
    </location>
</feature>
<dbReference type="AlphaFoldDB" id="A0A261SKF1"/>
<dbReference type="PANTHER" id="PTHR30136:SF39">
    <property type="entry name" value="TRANSCRIPTIONAL REGULATORY PROTEIN"/>
    <property type="match status" value="1"/>
</dbReference>
<evidence type="ECO:0000256" key="2">
    <source>
        <dbReference type="ARBA" id="ARBA00023125"/>
    </source>
</evidence>